<gene>
    <name evidence="2" type="ORF">FNJ47_48015</name>
</gene>
<feature type="non-terminal residue" evidence="2">
    <location>
        <position position="1"/>
    </location>
</feature>
<reference evidence="2 3" key="1">
    <citation type="journal article" date="2020" name="Arch. Microbiol.">
        <title>Bradyrhizobium uaiense sp. nov., a new highly efficient cowpea symbiont.</title>
        <authorList>
            <person name="Cabral Michel D."/>
            <person name="Azarias Guimaraes A."/>
            <person name="Martins da Costa E."/>
            <person name="Soares de Carvalho T."/>
            <person name="Balsanelli E."/>
            <person name="Willems A."/>
            <person name="Maltempi de Souza E."/>
            <person name="de Souza Moreira F.M."/>
        </authorList>
    </citation>
    <scope>NUCLEOTIDE SEQUENCE [LARGE SCALE GENOMIC DNA]</scope>
    <source>
        <strain evidence="2 3">UFLA 03-164</strain>
    </source>
</reference>
<sequence length="81" mass="8668">GQLFATTLVAEPNVCAALMGTLIKGLGVDHVCWGTDALWTGAPASRREEVMRPRHSGARQRVRAKRGPMTGSARARNPSGR</sequence>
<keyword evidence="3" id="KW-1185">Reference proteome</keyword>
<organism evidence="2 3">
    <name type="scientific">Bradyrhizobium uaiense</name>
    <dbReference type="NCBI Taxonomy" id="2594946"/>
    <lineage>
        <taxon>Bacteria</taxon>
        <taxon>Pseudomonadati</taxon>
        <taxon>Pseudomonadota</taxon>
        <taxon>Alphaproteobacteria</taxon>
        <taxon>Hyphomicrobiales</taxon>
        <taxon>Nitrobacteraceae</taxon>
        <taxon>Bradyrhizobium</taxon>
    </lineage>
</organism>
<evidence type="ECO:0000256" key="1">
    <source>
        <dbReference type="SAM" id="MobiDB-lite"/>
    </source>
</evidence>
<dbReference type="GO" id="GO:0016787">
    <property type="term" value="F:hydrolase activity"/>
    <property type="evidence" value="ECO:0007669"/>
    <property type="project" value="UniProtKB-KW"/>
</dbReference>
<dbReference type="Proteomes" id="UP000468531">
    <property type="component" value="Unassembled WGS sequence"/>
</dbReference>
<name>A0A6P1BXA4_9BRAD</name>
<protein>
    <submittedName>
        <fullName evidence="2">Amidohydrolase</fullName>
    </submittedName>
</protein>
<keyword evidence="2" id="KW-0378">Hydrolase</keyword>
<proteinExistence type="predicted"/>
<feature type="non-terminal residue" evidence="2">
    <location>
        <position position="81"/>
    </location>
</feature>
<accession>A0A6P1BXA4</accession>
<feature type="region of interest" description="Disordered" evidence="1">
    <location>
        <begin position="46"/>
        <end position="81"/>
    </location>
</feature>
<evidence type="ECO:0000313" key="2">
    <source>
        <dbReference type="EMBL" id="NEV03158.1"/>
    </source>
</evidence>
<feature type="compositionally biased region" description="Basic residues" evidence="1">
    <location>
        <begin position="53"/>
        <end position="66"/>
    </location>
</feature>
<dbReference type="AlphaFoldDB" id="A0A6P1BXA4"/>
<dbReference type="EMBL" id="VKHP01000820">
    <property type="protein sequence ID" value="NEV03158.1"/>
    <property type="molecule type" value="Genomic_DNA"/>
</dbReference>
<evidence type="ECO:0000313" key="3">
    <source>
        <dbReference type="Proteomes" id="UP000468531"/>
    </source>
</evidence>
<comment type="caution">
    <text evidence="2">The sequence shown here is derived from an EMBL/GenBank/DDBJ whole genome shotgun (WGS) entry which is preliminary data.</text>
</comment>